<dbReference type="Proteomes" id="UP000288859">
    <property type="component" value="Unassembled WGS sequence"/>
</dbReference>
<dbReference type="InterPro" id="IPR013175">
    <property type="entry name" value="INO80_su_Ies4"/>
</dbReference>
<organism evidence="2 3">
    <name type="scientific">Exophiala mesophila</name>
    <name type="common">Black yeast-like fungus</name>
    <dbReference type="NCBI Taxonomy" id="212818"/>
    <lineage>
        <taxon>Eukaryota</taxon>
        <taxon>Fungi</taxon>
        <taxon>Dikarya</taxon>
        <taxon>Ascomycota</taxon>
        <taxon>Pezizomycotina</taxon>
        <taxon>Eurotiomycetes</taxon>
        <taxon>Chaetothyriomycetidae</taxon>
        <taxon>Chaetothyriales</taxon>
        <taxon>Herpotrichiellaceae</taxon>
        <taxon>Exophiala</taxon>
    </lineage>
</organism>
<comment type="caution">
    <text evidence="2">The sequence shown here is derived from an EMBL/GenBank/DDBJ whole genome shotgun (WGS) entry which is preliminary data.</text>
</comment>
<proteinExistence type="predicted"/>
<feature type="compositionally biased region" description="Basic and acidic residues" evidence="1">
    <location>
        <begin position="137"/>
        <end position="147"/>
    </location>
</feature>
<dbReference type="PANTHER" id="PTHR28061:SF1">
    <property type="entry name" value="INO80 COMPLEX SUBUNIT 4"/>
    <property type="match status" value="1"/>
</dbReference>
<dbReference type="GO" id="GO:0006338">
    <property type="term" value="P:chromatin remodeling"/>
    <property type="evidence" value="ECO:0007669"/>
    <property type="project" value="InterPro"/>
</dbReference>
<name>A0A438NA62_EXOME</name>
<feature type="compositionally biased region" description="Polar residues" evidence="1">
    <location>
        <begin position="67"/>
        <end position="98"/>
    </location>
</feature>
<accession>A0A438NA62</accession>
<sequence>MPVSSASNTRSPSASTARAEKNKKLSQVVVLKVPRAFLKTLEPPSTQDEEQQSTQSVASSPAPVVEDTSSPKPLDTNDNPSESNATPAPTNGDANSTDSSKKRKGPGSGLKRSLGSAFDVNGTPKPRGKPGPKKKPRLEDGTIDHGSNKPVPAMGAGLTGHKLGPKANQGAINAGLRALDRSGKPCRKWQKRPFQLKSFTGIVWDVPSWHGNDRLSQVNGDESSDTREISQQSSSDLKPNESDTAMDSNVGDQADPMIMSTPAASSPPPIPQSTTVITAQG</sequence>
<protein>
    <recommendedName>
        <fullName evidence="4">INO80 complex subunit Ies4</fullName>
    </recommendedName>
</protein>
<evidence type="ECO:0000313" key="2">
    <source>
        <dbReference type="EMBL" id="RVX72660.1"/>
    </source>
</evidence>
<feature type="compositionally biased region" description="Polar residues" evidence="1">
    <location>
        <begin position="229"/>
        <end position="251"/>
    </location>
</feature>
<evidence type="ECO:0008006" key="4">
    <source>
        <dbReference type="Google" id="ProtNLM"/>
    </source>
</evidence>
<feature type="compositionally biased region" description="Low complexity" evidence="1">
    <location>
        <begin position="1"/>
        <end position="17"/>
    </location>
</feature>
<reference evidence="2 3" key="1">
    <citation type="submission" date="2017-03" db="EMBL/GenBank/DDBJ databases">
        <title>Genomes of endolithic fungi from Antarctica.</title>
        <authorList>
            <person name="Coleine C."/>
            <person name="Masonjones S."/>
            <person name="Stajich J.E."/>
        </authorList>
    </citation>
    <scope>NUCLEOTIDE SEQUENCE [LARGE SCALE GENOMIC DNA]</scope>
    <source>
        <strain evidence="2 3">CCFEE 6314</strain>
    </source>
</reference>
<evidence type="ECO:0000256" key="1">
    <source>
        <dbReference type="SAM" id="MobiDB-lite"/>
    </source>
</evidence>
<dbReference type="OrthoDB" id="4093188at2759"/>
<evidence type="ECO:0000313" key="3">
    <source>
        <dbReference type="Proteomes" id="UP000288859"/>
    </source>
</evidence>
<dbReference type="EMBL" id="NAJM01000011">
    <property type="protein sequence ID" value="RVX72660.1"/>
    <property type="molecule type" value="Genomic_DNA"/>
</dbReference>
<gene>
    <name evidence="2" type="ORF">B0A52_04058</name>
</gene>
<dbReference type="PANTHER" id="PTHR28061">
    <property type="entry name" value="INO EIGHTY SUBUNIT 4"/>
    <property type="match status" value="1"/>
</dbReference>
<dbReference type="AlphaFoldDB" id="A0A438NA62"/>
<dbReference type="Pfam" id="PF08193">
    <property type="entry name" value="INO80_Ies4"/>
    <property type="match status" value="1"/>
</dbReference>
<feature type="region of interest" description="Disordered" evidence="1">
    <location>
        <begin position="1"/>
        <end position="168"/>
    </location>
</feature>
<dbReference type="GO" id="GO:0031011">
    <property type="term" value="C:Ino80 complex"/>
    <property type="evidence" value="ECO:0007669"/>
    <property type="project" value="InterPro"/>
</dbReference>
<feature type="compositionally biased region" description="Basic residues" evidence="1">
    <location>
        <begin position="126"/>
        <end position="136"/>
    </location>
</feature>
<dbReference type="VEuPathDB" id="FungiDB:PV10_03424"/>
<feature type="region of interest" description="Disordered" evidence="1">
    <location>
        <begin position="208"/>
        <end position="281"/>
    </location>
</feature>